<dbReference type="PANTHER" id="PTHR37814:SF1">
    <property type="entry name" value="MEMBRANE PROTEIN"/>
    <property type="match status" value="1"/>
</dbReference>
<protein>
    <submittedName>
        <fullName evidence="2">Uncharacterized membrane protein</fullName>
    </submittedName>
</protein>
<organism evidence="2 3">
    <name type="scientific">Dermatophilus congolensis</name>
    <dbReference type="NCBI Taxonomy" id="1863"/>
    <lineage>
        <taxon>Bacteria</taxon>
        <taxon>Bacillati</taxon>
        <taxon>Actinomycetota</taxon>
        <taxon>Actinomycetes</taxon>
        <taxon>Micrococcales</taxon>
        <taxon>Dermatophilaceae</taxon>
        <taxon>Dermatophilus</taxon>
    </lineage>
</organism>
<dbReference type="EMBL" id="UFYA01000001">
    <property type="protein sequence ID" value="STD12366.1"/>
    <property type="molecule type" value="Genomic_DNA"/>
</dbReference>
<accession>A0AA46H104</accession>
<keyword evidence="1" id="KW-1133">Transmembrane helix</keyword>
<feature type="transmembrane region" description="Helical" evidence="1">
    <location>
        <begin position="219"/>
        <end position="243"/>
    </location>
</feature>
<name>A0AA46H104_9MICO</name>
<proteinExistence type="predicted"/>
<reference evidence="2 3" key="1">
    <citation type="submission" date="2018-06" db="EMBL/GenBank/DDBJ databases">
        <authorList>
            <consortium name="Pathogen Informatics"/>
            <person name="Doyle S."/>
        </authorList>
    </citation>
    <scope>NUCLEOTIDE SEQUENCE [LARGE SCALE GENOMIC DNA]</scope>
    <source>
        <strain evidence="2 3">NCTC7915</strain>
    </source>
</reference>
<feature type="transmembrane region" description="Helical" evidence="1">
    <location>
        <begin position="324"/>
        <end position="345"/>
    </location>
</feature>
<dbReference type="AlphaFoldDB" id="A0AA46H104"/>
<evidence type="ECO:0000313" key="2">
    <source>
        <dbReference type="EMBL" id="STD12366.1"/>
    </source>
</evidence>
<feature type="transmembrane region" description="Helical" evidence="1">
    <location>
        <begin position="145"/>
        <end position="165"/>
    </location>
</feature>
<gene>
    <name evidence="2" type="ORF">NCTC7915_01766</name>
</gene>
<dbReference type="PANTHER" id="PTHR37814">
    <property type="entry name" value="CONSERVED MEMBRANE PROTEIN"/>
    <property type="match status" value="1"/>
</dbReference>
<feature type="transmembrane region" description="Helical" evidence="1">
    <location>
        <begin position="185"/>
        <end position="207"/>
    </location>
</feature>
<comment type="caution">
    <text evidence="2">The sequence shown here is derived from an EMBL/GenBank/DDBJ whole genome shotgun (WGS) entry which is preliminary data.</text>
</comment>
<keyword evidence="1" id="KW-0472">Membrane</keyword>
<evidence type="ECO:0000313" key="3">
    <source>
        <dbReference type="Proteomes" id="UP000254118"/>
    </source>
</evidence>
<dbReference type="InterPro" id="IPR038728">
    <property type="entry name" value="YkvI-like"/>
</dbReference>
<feature type="transmembrane region" description="Helical" evidence="1">
    <location>
        <begin position="77"/>
        <end position="102"/>
    </location>
</feature>
<feature type="transmembrane region" description="Helical" evidence="1">
    <location>
        <begin position="41"/>
        <end position="65"/>
    </location>
</feature>
<feature type="transmembrane region" description="Helical" evidence="1">
    <location>
        <begin position="263"/>
        <end position="287"/>
    </location>
</feature>
<sequence>MSPSTTVKIALAFVGLLIGAGFATGQEVIQYFVSFGLTGLWGAVLSGVLMTVMGAVIIQLGSYFLAREHNMVFRNVAHPIVSAALDGAVTLTLFAVGFVMLAGAGSTLEQQFSLPSWVGAGVMLLLVMATGMLDVDKVSGIISGITPLIIVAVVIAFCYTMFHMPADVWALQDVALSTESPVQPWWLASLNYTGLALMLGVSMCLVIGGNYPNPREAGWGGLAGGAAYMVLLLMAAIVLYLNIARVGSADVPMLRLFEEMHPAFAYIMVFVVFAMIYNTAIGMFYALGRRLTASCPERYRIVFLATCVVGYGVSFVGFSTLMNYVYPVIGYIGLAMIAVMLVAWIRSRTPIREETGRRHRIKALLTSRAHPKRRFGRKEAAALRTAARESNVPDEVIVEVLDREAVTAVQEGEAEPTKSLQP</sequence>
<keyword evidence="1" id="KW-0812">Transmembrane</keyword>
<feature type="transmembrane region" description="Helical" evidence="1">
    <location>
        <begin position="114"/>
        <end position="133"/>
    </location>
</feature>
<evidence type="ECO:0000256" key="1">
    <source>
        <dbReference type="SAM" id="Phobius"/>
    </source>
</evidence>
<feature type="transmembrane region" description="Helical" evidence="1">
    <location>
        <begin position="299"/>
        <end position="318"/>
    </location>
</feature>
<dbReference type="Proteomes" id="UP000254118">
    <property type="component" value="Unassembled WGS sequence"/>
</dbReference>